<evidence type="ECO:0000259" key="2">
    <source>
        <dbReference type="Pfam" id="PF13439"/>
    </source>
</evidence>
<accession>A0A0S6VQ55</accession>
<dbReference type="InterPro" id="IPR028098">
    <property type="entry name" value="Glyco_trans_4-like_N"/>
</dbReference>
<dbReference type="SUPFAM" id="SSF53756">
    <property type="entry name" value="UDP-Glycosyltransferase/glycogen phosphorylase"/>
    <property type="match status" value="1"/>
</dbReference>
<keyword evidence="4" id="KW-1185">Reference proteome</keyword>
<name>A0A0S6VQ55_9BACT</name>
<dbReference type="HOGENOM" id="CLU_009583_2_5_0"/>
<dbReference type="CDD" id="cd03801">
    <property type="entry name" value="GT4_PimA-like"/>
    <property type="match status" value="1"/>
</dbReference>
<dbReference type="InterPro" id="IPR050194">
    <property type="entry name" value="Glycosyltransferase_grp1"/>
</dbReference>
<dbReference type="Proteomes" id="UP000030700">
    <property type="component" value="Unassembled WGS sequence"/>
</dbReference>
<evidence type="ECO:0000313" key="4">
    <source>
        <dbReference type="Proteomes" id="UP000030700"/>
    </source>
</evidence>
<gene>
    <name evidence="3" type="ORF">U14_00530</name>
</gene>
<dbReference type="STRING" id="1499966.U14_00530"/>
<feature type="domain" description="Glycosyl transferase family 1" evidence="1">
    <location>
        <begin position="193"/>
        <end position="355"/>
    </location>
</feature>
<dbReference type="Pfam" id="PF00534">
    <property type="entry name" value="Glycos_transf_1"/>
    <property type="match status" value="1"/>
</dbReference>
<dbReference type="PANTHER" id="PTHR45947:SF3">
    <property type="entry name" value="SULFOQUINOVOSYL TRANSFERASE SQD2"/>
    <property type="match status" value="1"/>
</dbReference>
<dbReference type="GO" id="GO:0016758">
    <property type="term" value="F:hexosyltransferase activity"/>
    <property type="evidence" value="ECO:0007669"/>
    <property type="project" value="TreeGrafter"/>
</dbReference>
<dbReference type="AlphaFoldDB" id="A0A0S6VQ55"/>
<evidence type="ECO:0000259" key="1">
    <source>
        <dbReference type="Pfam" id="PF00534"/>
    </source>
</evidence>
<dbReference type="PANTHER" id="PTHR45947">
    <property type="entry name" value="SULFOQUINOVOSYL TRANSFERASE SQD2"/>
    <property type="match status" value="1"/>
</dbReference>
<organism evidence="3">
    <name type="scientific">Candidatus Moduliflexus flocculans</name>
    <dbReference type="NCBI Taxonomy" id="1499966"/>
    <lineage>
        <taxon>Bacteria</taxon>
        <taxon>Candidatus Moduliflexota</taxon>
        <taxon>Candidatus Moduliflexia</taxon>
        <taxon>Candidatus Moduliflexales</taxon>
        <taxon>Candidatus Moduliflexaceae</taxon>
    </lineage>
</organism>
<dbReference type="EMBL" id="DF820455">
    <property type="protein sequence ID" value="GAK49309.1"/>
    <property type="molecule type" value="Genomic_DNA"/>
</dbReference>
<dbReference type="Pfam" id="PF13439">
    <property type="entry name" value="Glyco_transf_4"/>
    <property type="match status" value="1"/>
</dbReference>
<proteinExistence type="predicted"/>
<dbReference type="Gene3D" id="3.40.50.2000">
    <property type="entry name" value="Glycogen Phosphorylase B"/>
    <property type="match status" value="2"/>
</dbReference>
<evidence type="ECO:0000313" key="3">
    <source>
        <dbReference type="EMBL" id="GAK49309.1"/>
    </source>
</evidence>
<reference evidence="3" key="1">
    <citation type="journal article" date="2015" name="PeerJ">
        <title>First genomic representation of candidate bacterial phylum KSB3 points to enhanced environmental sensing as a trigger of wastewater bulking.</title>
        <authorList>
            <person name="Sekiguchi Y."/>
            <person name="Ohashi A."/>
            <person name="Parks D.H."/>
            <person name="Yamauchi T."/>
            <person name="Tyson G.W."/>
            <person name="Hugenholtz P."/>
        </authorList>
    </citation>
    <scope>NUCLEOTIDE SEQUENCE [LARGE SCALE GENOMIC DNA]</scope>
</reference>
<keyword evidence="3" id="KW-0808">Transferase</keyword>
<sequence>MVRLGHDDGYFSAEVMKILIITKSFVREVNEFITYLKKTDAHCDISVIVPHTTIMPSQFPASIHRRRLWFSWHIRAACFSPRILQDIRRIQPDILHIFEEISGIIAFQSVLFRNLCGLNSRMFVYSAENIPGNVHPLFRVPMRYVMRHVEQAFVCSVSVETTLRQEGFCKPITVFPLGVDTNRFCKFDASALKAQLGLDGKFVLGYCGRLLESKGILLLADMMPHLPEEIHLLMIGSGAEQLFRRRVAEHGVAHRVHLAGNIEYENLPSYLNCMNLGIVPSQTTPRWKEQFGRSIIELMSCEIPVIGSDSGSIPEIVGEAGAIFPEHDIHACLAQIRRFFSSPEACIRSGLAGRKRVLESYSAEVMSKMLFDGYKKEGCR</sequence>
<dbReference type="InterPro" id="IPR001296">
    <property type="entry name" value="Glyco_trans_1"/>
</dbReference>
<protein>
    <submittedName>
        <fullName evidence="3">Glycosyl transferase group 1</fullName>
    </submittedName>
</protein>
<feature type="domain" description="Glycosyltransferase subfamily 4-like N-terminal" evidence="2">
    <location>
        <begin position="41"/>
        <end position="183"/>
    </location>
</feature>